<comment type="caution">
    <text evidence="7">The sequence shown here is derived from an EMBL/GenBank/DDBJ whole genome shotgun (WGS) entry which is preliminary data.</text>
</comment>
<dbReference type="OrthoDB" id="291295at2"/>
<feature type="chain" id="PRO_5022170405" evidence="5">
    <location>
        <begin position="25"/>
        <end position="324"/>
    </location>
</feature>
<organism evidence="7 8">
    <name type="scientific">Amycolatopsis cihanbeyliensis</name>
    <dbReference type="NCBI Taxonomy" id="1128664"/>
    <lineage>
        <taxon>Bacteria</taxon>
        <taxon>Bacillati</taxon>
        <taxon>Actinomycetota</taxon>
        <taxon>Actinomycetes</taxon>
        <taxon>Pseudonocardiales</taxon>
        <taxon>Pseudonocardiaceae</taxon>
        <taxon>Amycolatopsis</taxon>
    </lineage>
</organism>
<dbReference type="Pfam" id="PF02868">
    <property type="entry name" value="Peptidase_M4_C"/>
    <property type="match status" value="1"/>
</dbReference>
<dbReference type="InterPro" id="IPR050728">
    <property type="entry name" value="Zinc_Metalloprotease_M4"/>
</dbReference>
<evidence type="ECO:0000256" key="2">
    <source>
        <dbReference type="ARBA" id="ARBA00022801"/>
    </source>
</evidence>
<proteinExistence type="predicted"/>
<dbReference type="PANTHER" id="PTHR33794">
    <property type="entry name" value="BACILLOLYSIN"/>
    <property type="match status" value="1"/>
</dbReference>
<accession>A0A542DI39</accession>
<keyword evidence="5" id="KW-0732">Signal</keyword>
<evidence type="ECO:0000259" key="6">
    <source>
        <dbReference type="Pfam" id="PF02868"/>
    </source>
</evidence>
<evidence type="ECO:0000256" key="3">
    <source>
        <dbReference type="ARBA" id="ARBA00022833"/>
    </source>
</evidence>
<reference evidence="7 8" key="1">
    <citation type="submission" date="2019-06" db="EMBL/GenBank/DDBJ databases">
        <title>Sequencing the genomes of 1000 actinobacteria strains.</title>
        <authorList>
            <person name="Klenk H.-P."/>
        </authorList>
    </citation>
    <scope>NUCLEOTIDE SEQUENCE [LARGE SCALE GENOMIC DNA]</scope>
    <source>
        <strain evidence="7 8">DSM 45679</strain>
    </source>
</reference>
<keyword evidence="3" id="KW-0862">Zinc</keyword>
<dbReference type="EMBL" id="VFML01000001">
    <property type="protein sequence ID" value="TQJ02762.1"/>
    <property type="molecule type" value="Genomic_DNA"/>
</dbReference>
<keyword evidence="1" id="KW-0645">Protease</keyword>
<dbReference type="GO" id="GO:0006508">
    <property type="term" value="P:proteolysis"/>
    <property type="evidence" value="ECO:0007669"/>
    <property type="project" value="UniProtKB-KW"/>
</dbReference>
<name>A0A542DI39_AMYCI</name>
<feature type="signal peptide" evidence="5">
    <location>
        <begin position="1"/>
        <end position="24"/>
    </location>
</feature>
<dbReference type="SUPFAM" id="SSF55486">
    <property type="entry name" value="Metalloproteases ('zincins'), catalytic domain"/>
    <property type="match status" value="1"/>
</dbReference>
<keyword evidence="4" id="KW-0482">Metalloprotease</keyword>
<dbReference type="Gene3D" id="3.10.170.10">
    <property type="match status" value="1"/>
</dbReference>
<protein>
    <submittedName>
        <fullName evidence="7">Thermolysin metallopeptidase-like protein</fullName>
    </submittedName>
</protein>
<sequence>MRKAIGIVVLTAAAASCLAAPVSAAPTPGHGASLTRAVCDGGNQPTNGFECGSDLAVARHEGDGPTGVRHVDDAYIWLGELAGFYAKVGGDLQTMLAAPVEGVQAVNVSVRACADGRDCVNGAWPTYYSDRRVVFSHGLFSDDTFGHEFAHGVQDYYGVVESGKQGEVGAVREGVADVLGELFDLTNGTPDTTDRWKMGDGSVFGVYRDMDDPTLRRMPDRKGGQYWSTRGSPVINAAVIDKLGFLISEGQTFNGQTITGIGTARSAALWFAVVRNQPKGADFRAIAATLREVCASNARDGVAGTSNADCAQVEKAITATQLER</sequence>
<dbReference type="InterPro" id="IPR001570">
    <property type="entry name" value="Peptidase_M4_C_domain"/>
</dbReference>
<evidence type="ECO:0000313" key="8">
    <source>
        <dbReference type="Proteomes" id="UP000320876"/>
    </source>
</evidence>
<gene>
    <name evidence="7" type="ORF">FB471_2507</name>
</gene>
<feature type="domain" description="Peptidase M4 C-terminal" evidence="6">
    <location>
        <begin position="165"/>
        <end position="318"/>
    </location>
</feature>
<dbReference type="GO" id="GO:0004222">
    <property type="term" value="F:metalloendopeptidase activity"/>
    <property type="evidence" value="ECO:0007669"/>
    <property type="project" value="InterPro"/>
</dbReference>
<keyword evidence="8" id="KW-1185">Reference proteome</keyword>
<dbReference type="PANTHER" id="PTHR33794:SF1">
    <property type="entry name" value="BACILLOLYSIN"/>
    <property type="match status" value="1"/>
</dbReference>
<dbReference type="Gene3D" id="1.10.390.10">
    <property type="entry name" value="Neutral Protease Domain 2"/>
    <property type="match status" value="1"/>
</dbReference>
<evidence type="ECO:0000256" key="5">
    <source>
        <dbReference type="SAM" id="SignalP"/>
    </source>
</evidence>
<evidence type="ECO:0000256" key="4">
    <source>
        <dbReference type="ARBA" id="ARBA00023049"/>
    </source>
</evidence>
<dbReference type="PROSITE" id="PS51257">
    <property type="entry name" value="PROKAR_LIPOPROTEIN"/>
    <property type="match status" value="1"/>
</dbReference>
<evidence type="ECO:0000313" key="7">
    <source>
        <dbReference type="EMBL" id="TQJ02762.1"/>
    </source>
</evidence>
<dbReference type="InterPro" id="IPR027268">
    <property type="entry name" value="Peptidase_M4/M1_CTD_sf"/>
</dbReference>
<keyword evidence="2" id="KW-0378">Hydrolase</keyword>
<dbReference type="AlphaFoldDB" id="A0A542DI39"/>
<dbReference type="RefSeq" id="WP_141997996.1">
    <property type="nucleotide sequence ID" value="NZ_VFML01000001.1"/>
</dbReference>
<evidence type="ECO:0000256" key="1">
    <source>
        <dbReference type="ARBA" id="ARBA00022670"/>
    </source>
</evidence>
<dbReference type="Proteomes" id="UP000320876">
    <property type="component" value="Unassembled WGS sequence"/>
</dbReference>